<comment type="caution">
    <text evidence="2">The sequence shown here is derived from an EMBL/GenBank/DDBJ whole genome shotgun (WGS) entry which is preliminary data.</text>
</comment>
<gene>
    <name evidence="2" type="ORF">CDQ91_13980</name>
</gene>
<feature type="region of interest" description="Disordered" evidence="1">
    <location>
        <begin position="1"/>
        <end position="30"/>
    </location>
</feature>
<evidence type="ECO:0008006" key="4">
    <source>
        <dbReference type="Google" id="ProtNLM"/>
    </source>
</evidence>
<evidence type="ECO:0000313" key="3">
    <source>
        <dbReference type="Proteomes" id="UP000197097"/>
    </source>
</evidence>
<proteinExistence type="predicted"/>
<protein>
    <recommendedName>
        <fullName evidence="4">DUF3088 domain-containing protein</fullName>
    </recommendedName>
</protein>
<dbReference type="Proteomes" id="UP000197097">
    <property type="component" value="Unassembled WGS sequence"/>
</dbReference>
<evidence type="ECO:0000313" key="2">
    <source>
        <dbReference type="EMBL" id="OWQ95386.1"/>
    </source>
</evidence>
<dbReference type="AlphaFoldDB" id="A0A246JRB4"/>
<accession>A0A246JRB4</accession>
<organism evidence="2 3">
    <name type="scientific">Sphingopyxis witflariensis</name>
    <dbReference type="NCBI Taxonomy" id="173675"/>
    <lineage>
        <taxon>Bacteria</taxon>
        <taxon>Pseudomonadati</taxon>
        <taxon>Pseudomonadota</taxon>
        <taxon>Alphaproteobacteria</taxon>
        <taxon>Sphingomonadales</taxon>
        <taxon>Sphingomonadaceae</taxon>
        <taxon>Sphingopyxis</taxon>
    </lineage>
</organism>
<dbReference type="Pfam" id="PF11287">
    <property type="entry name" value="DUF3088"/>
    <property type="match status" value="1"/>
</dbReference>
<dbReference type="EMBL" id="NISJ01000007">
    <property type="protein sequence ID" value="OWQ95386.1"/>
    <property type="molecule type" value="Genomic_DNA"/>
</dbReference>
<keyword evidence="3" id="KW-1185">Reference proteome</keyword>
<name>A0A246JRB4_9SPHN</name>
<sequence length="160" mass="16868">MQLLDARRDDGSPGRDANRPRRFPTGAGRRFTCGSARGHRRCSIVSGDIWMQPTLYLLAPSLDEQPLVCPECALIEGIMAYYPAIRGAVAVKRIGFSRPRADLVAALGEPHQSAPVVIFPAGADAPAAAHAGLDGKRFLAGGEAIAAYFADLGLAGRLAS</sequence>
<dbReference type="InterPro" id="IPR021439">
    <property type="entry name" value="DUF3088"/>
</dbReference>
<evidence type="ECO:0000256" key="1">
    <source>
        <dbReference type="SAM" id="MobiDB-lite"/>
    </source>
</evidence>
<feature type="compositionally biased region" description="Basic and acidic residues" evidence="1">
    <location>
        <begin position="1"/>
        <end position="19"/>
    </location>
</feature>
<reference evidence="2 3" key="1">
    <citation type="journal article" date="2002" name="Int. J. Syst. Evol. Microbiol.">
        <title>Sphingopyxis witflariensis sp. nov., isolated from activated sludge.</title>
        <authorList>
            <person name="Kampfer P."/>
            <person name="Witzenberger R."/>
            <person name="Denner E.B."/>
            <person name="Busse H.J."/>
            <person name="Neef A."/>
        </authorList>
    </citation>
    <scope>NUCLEOTIDE SEQUENCE [LARGE SCALE GENOMIC DNA]</scope>
    <source>
        <strain evidence="2 3">DSM 14551</strain>
    </source>
</reference>